<accession>A0A086XYB4</accession>
<dbReference type="AlphaFoldDB" id="A0A086XYB4"/>
<comment type="caution">
    <text evidence="1">The sequence shown here is derived from an EMBL/GenBank/DDBJ whole genome shotgun (WGS) entry which is preliminary data.</text>
</comment>
<dbReference type="Proteomes" id="UP000028826">
    <property type="component" value="Unassembled WGS sequence"/>
</dbReference>
<name>A0A086XYB4_9RHOB</name>
<sequence length="68" mass="7488">MHLHSTAEAVLGHLEKWLPPVPLVAASRPTALQANARWLATSCRLHGPEEATTEPLVDGGFTRRHRDL</sequence>
<gene>
    <name evidence="1" type="ORF">CN97_02100</name>
</gene>
<protein>
    <submittedName>
        <fullName evidence="1">Uncharacterized protein</fullName>
    </submittedName>
</protein>
<evidence type="ECO:0000313" key="2">
    <source>
        <dbReference type="Proteomes" id="UP000028826"/>
    </source>
</evidence>
<reference evidence="1 2" key="1">
    <citation type="submission" date="2014-03" db="EMBL/GenBank/DDBJ databases">
        <title>Genome of Haematobacter massiliensis CCUG 47968.</title>
        <authorList>
            <person name="Wang D."/>
            <person name="Wang G."/>
        </authorList>
    </citation>
    <scope>NUCLEOTIDE SEQUENCE [LARGE SCALE GENOMIC DNA]</scope>
    <source>
        <strain evidence="1 2">CCUG 47968</strain>
    </source>
</reference>
<evidence type="ECO:0000313" key="1">
    <source>
        <dbReference type="EMBL" id="KFI27014.1"/>
    </source>
</evidence>
<keyword evidence="2" id="KW-1185">Reference proteome</keyword>
<organism evidence="1 2">
    <name type="scientific">Haematobacter massiliensis</name>
    <dbReference type="NCBI Taxonomy" id="195105"/>
    <lineage>
        <taxon>Bacteria</taxon>
        <taxon>Pseudomonadati</taxon>
        <taxon>Pseudomonadota</taxon>
        <taxon>Alphaproteobacteria</taxon>
        <taxon>Rhodobacterales</taxon>
        <taxon>Paracoccaceae</taxon>
        <taxon>Haematobacter</taxon>
    </lineage>
</organism>
<dbReference type="EMBL" id="JGYG01000013">
    <property type="protein sequence ID" value="KFI27014.1"/>
    <property type="molecule type" value="Genomic_DNA"/>
</dbReference>
<proteinExistence type="predicted"/>